<dbReference type="SUPFAM" id="SSF57701">
    <property type="entry name" value="Zn2/Cys6 DNA-binding domain"/>
    <property type="match status" value="1"/>
</dbReference>
<name>M2QA35_CERS8</name>
<dbReference type="GO" id="GO:0000981">
    <property type="term" value="F:DNA-binding transcription factor activity, RNA polymerase II-specific"/>
    <property type="evidence" value="ECO:0007669"/>
    <property type="project" value="InterPro"/>
</dbReference>
<dbReference type="InterPro" id="IPR036864">
    <property type="entry name" value="Zn2-C6_fun-type_DNA-bd_sf"/>
</dbReference>
<proteinExistence type="predicted"/>
<sequence>MYYPAPLDASIAHDEEAGPSYPGYLQSDVEGSWSDTSMLMGSSQVSVNDLPPEVELHPLREPGLSAMADASGNTPGSPTEPTRKGKRPRAQKGMAAGQHDLQPFEQVLDLGIETTAIGDDTAQMVRGTSEAGVAKRTRKEKGPRTSCACDLCHALKLRCLKAPGESMCGTCVKTNLDLPAEQQVVCESTRTPQKKGRRSNSVKAAMRMMGLIA</sequence>
<accession>M2QA35</accession>
<feature type="region of interest" description="Disordered" evidence="1">
    <location>
        <begin position="1"/>
        <end position="25"/>
    </location>
</feature>
<gene>
    <name evidence="2" type="ORF">CERSUDRAFT_87113</name>
</gene>
<keyword evidence="3" id="KW-1185">Reference proteome</keyword>
<dbReference type="HOGENOM" id="CLU_1294238_0_0_1"/>
<dbReference type="AlphaFoldDB" id="M2QA35"/>
<organism evidence="2 3">
    <name type="scientific">Ceriporiopsis subvermispora (strain B)</name>
    <name type="common">White-rot fungus</name>
    <name type="synonym">Gelatoporia subvermispora</name>
    <dbReference type="NCBI Taxonomy" id="914234"/>
    <lineage>
        <taxon>Eukaryota</taxon>
        <taxon>Fungi</taxon>
        <taxon>Dikarya</taxon>
        <taxon>Basidiomycota</taxon>
        <taxon>Agaricomycotina</taxon>
        <taxon>Agaricomycetes</taxon>
        <taxon>Polyporales</taxon>
        <taxon>Gelatoporiaceae</taxon>
        <taxon>Gelatoporia</taxon>
    </lineage>
</organism>
<reference evidence="2 3" key="1">
    <citation type="journal article" date="2012" name="Proc. Natl. Acad. Sci. U.S.A.">
        <title>Comparative genomics of Ceriporiopsis subvermispora and Phanerochaete chrysosporium provide insight into selective ligninolysis.</title>
        <authorList>
            <person name="Fernandez-Fueyo E."/>
            <person name="Ruiz-Duenas F.J."/>
            <person name="Ferreira P."/>
            <person name="Floudas D."/>
            <person name="Hibbett D.S."/>
            <person name="Canessa P."/>
            <person name="Larrondo L.F."/>
            <person name="James T.Y."/>
            <person name="Seelenfreund D."/>
            <person name="Lobos S."/>
            <person name="Polanco R."/>
            <person name="Tello M."/>
            <person name="Honda Y."/>
            <person name="Watanabe T."/>
            <person name="Watanabe T."/>
            <person name="Ryu J.S."/>
            <person name="Kubicek C.P."/>
            <person name="Schmoll M."/>
            <person name="Gaskell J."/>
            <person name="Hammel K.E."/>
            <person name="St John F.J."/>
            <person name="Vanden Wymelenberg A."/>
            <person name="Sabat G."/>
            <person name="Splinter BonDurant S."/>
            <person name="Syed K."/>
            <person name="Yadav J.S."/>
            <person name="Doddapaneni H."/>
            <person name="Subramanian V."/>
            <person name="Lavin J.L."/>
            <person name="Oguiza J.A."/>
            <person name="Perez G."/>
            <person name="Pisabarro A.G."/>
            <person name="Ramirez L."/>
            <person name="Santoyo F."/>
            <person name="Master E."/>
            <person name="Coutinho P.M."/>
            <person name="Henrissat B."/>
            <person name="Lombard V."/>
            <person name="Magnuson J.K."/>
            <person name="Kuees U."/>
            <person name="Hori C."/>
            <person name="Igarashi K."/>
            <person name="Samejima M."/>
            <person name="Held B.W."/>
            <person name="Barry K.W."/>
            <person name="LaButti K.M."/>
            <person name="Lapidus A."/>
            <person name="Lindquist E.A."/>
            <person name="Lucas S.M."/>
            <person name="Riley R."/>
            <person name="Salamov A.A."/>
            <person name="Hoffmeister D."/>
            <person name="Schwenk D."/>
            <person name="Hadar Y."/>
            <person name="Yarden O."/>
            <person name="de Vries R.P."/>
            <person name="Wiebenga A."/>
            <person name="Stenlid J."/>
            <person name="Eastwood D."/>
            <person name="Grigoriev I.V."/>
            <person name="Berka R.M."/>
            <person name="Blanchette R.A."/>
            <person name="Kersten P."/>
            <person name="Martinez A.T."/>
            <person name="Vicuna R."/>
            <person name="Cullen D."/>
        </authorList>
    </citation>
    <scope>NUCLEOTIDE SEQUENCE [LARGE SCALE GENOMIC DNA]</scope>
    <source>
        <strain evidence="2 3">B</strain>
    </source>
</reference>
<dbReference type="GO" id="GO:0008270">
    <property type="term" value="F:zinc ion binding"/>
    <property type="evidence" value="ECO:0007669"/>
    <property type="project" value="InterPro"/>
</dbReference>
<evidence type="ECO:0000256" key="1">
    <source>
        <dbReference type="SAM" id="MobiDB-lite"/>
    </source>
</evidence>
<dbReference type="EMBL" id="KB445805">
    <property type="protein sequence ID" value="EMD33773.1"/>
    <property type="molecule type" value="Genomic_DNA"/>
</dbReference>
<dbReference type="CDD" id="cd00067">
    <property type="entry name" value="GAL4"/>
    <property type="match status" value="1"/>
</dbReference>
<evidence type="ECO:0000313" key="3">
    <source>
        <dbReference type="Proteomes" id="UP000016930"/>
    </source>
</evidence>
<dbReference type="InterPro" id="IPR001138">
    <property type="entry name" value="Zn2Cys6_DnaBD"/>
</dbReference>
<feature type="compositionally biased region" description="Polar residues" evidence="1">
    <location>
        <begin position="71"/>
        <end position="80"/>
    </location>
</feature>
<evidence type="ECO:0008006" key="4">
    <source>
        <dbReference type="Google" id="ProtNLM"/>
    </source>
</evidence>
<dbReference type="Proteomes" id="UP000016930">
    <property type="component" value="Unassembled WGS sequence"/>
</dbReference>
<protein>
    <recommendedName>
        <fullName evidence="4">Zn(2)-C6 fungal-type domain-containing protein</fullName>
    </recommendedName>
</protein>
<evidence type="ECO:0000313" key="2">
    <source>
        <dbReference type="EMBL" id="EMD33773.1"/>
    </source>
</evidence>
<feature type="region of interest" description="Disordered" evidence="1">
    <location>
        <begin position="64"/>
        <end position="97"/>
    </location>
</feature>